<proteinExistence type="predicted"/>
<dbReference type="Proteomes" id="UP000077748">
    <property type="component" value="Chromosome"/>
</dbReference>
<gene>
    <name evidence="1" type="ORF">A9C11_20475</name>
</gene>
<sequence>MRLVPYTSSELWVKDELDRLFWIELAKRKLRHVEGDVYRELVSLRGEIERFFAEEGADLDEPLDYEADVLFDAVQFDYELAANSLAPEHSAFLAQAMDLFGHRAWLIQENMKYLRGFRMADMAVETDLQLLHGWWTFISSKKGRDALNAQGLYSSMGEEREVEVEDLWAAGEEGTPPVVRKVRLISSYGIPVRIPRKVPNRPVIAVTTEDHQVTVDGQELEDKLFLAIDLSRPLPPMREIERALKREHAAVESRRYWQNLESGIITDEMLARLDNRKHTKESMEKNLQDFARLHTTPPEEHKLMVGLTSPATFILGLYSWDLVSTGLTDAQACRQAAADLVGNEGEKIYSQKKAVDNLRRVVRPIIDAYEPTQLPWID</sequence>
<dbReference type="AlphaFoldDB" id="A0A1A9KFB2"/>
<reference evidence="1 2" key="1">
    <citation type="submission" date="2016-05" db="EMBL/GenBank/DDBJ databases">
        <title>Genome Sequence of Pseudomonas citronellolis Strain SJTE-3, an Estrogens and Persistent Organic Pollutants degradation strain.</title>
        <authorList>
            <person name="Liang R."/>
        </authorList>
    </citation>
    <scope>NUCLEOTIDE SEQUENCE [LARGE SCALE GENOMIC DNA]</scope>
    <source>
        <strain evidence="1 2">SJTE-3</strain>
    </source>
</reference>
<protein>
    <submittedName>
        <fullName evidence="1">Uncharacterized protein</fullName>
    </submittedName>
</protein>
<dbReference type="RefSeq" id="WP_034077523.1">
    <property type="nucleotide sequence ID" value="NZ_CP015878.1"/>
</dbReference>
<dbReference type="EMBL" id="CP015878">
    <property type="protein sequence ID" value="ANI16205.1"/>
    <property type="molecule type" value="Genomic_DNA"/>
</dbReference>
<name>A0A1A9KFB2_9PSED</name>
<evidence type="ECO:0000313" key="2">
    <source>
        <dbReference type="Proteomes" id="UP000077748"/>
    </source>
</evidence>
<organism evidence="1 2">
    <name type="scientific">Pseudomonas citronellolis</name>
    <dbReference type="NCBI Taxonomy" id="53408"/>
    <lineage>
        <taxon>Bacteria</taxon>
        <taxon>Pseudomonadati</taxon>
        <taxon>Pseudomonadota</taxon>
        <taxon>Gammaproteobacteria</taxon>
        <taxon>Pseudomonadales</taxon>
        <taxon>Pseudomonadaceae</taxon>
        <taxon>Pseudomonas</taxon>
    </lineage>
</organism>
<evidence type="ECO:0000313" key="1">
    <source>
        <dbReference type="EMBL" id="ANI16205.1"/>
    </source>
</evidence>
<accession>A0A1A9KFB2</accession>